<reference evidence="1 2" key="1">
    <citation type="journal article" date="2013" name="PLoS ONE">
        <title>The first genomic and proteomic characterization of a deep-sea sulfate reducer: insights into the piezophilic lifestyle of Desulfovibrio piezophilus.</title>
        <authorList>
            <person name="Pradel N."/>
            <person name="Ji B."/>
            <person name="Gimenez G."/>
            <person name="Talla E."/>
            <person name="Lenoble P."/>
            <person name="Garel M."/>
            <person name="Tamburini C."/>
            <person name="Fourquet P."/>
            <person name="Lebrun R."/>
            <person name="Bertin P."/>
            <person name="Denis Y."/>
            <person name="Pophillat M."/>
            <person name="Barbe V."/>
            <person name="Ollivier B."/>
            <person name="Dolla A."/>
        </authorList>
    </citation>
    <scope>NUCLEOTIDE SEQUENCE [LARGE SCALE GENOMIC DNA]</scope>
    <source>
        <strain evidence="2">DSM 10523 / SB164P1</strain>
    </source>
</reference>
<accession>M1WR00</accession>
<dbReference type="AlphaFoldDB" id="M1WR00"/>
<evidence type="ECO:0000313" key="1">
    <source>
        <dbReference type="EMBL" id="CCH47997.1"/>
    </source>
</evidence>
<protein>
    <submittedName>
        <fullName evidence="1">Uncharacterized protein</fullName>
    </submittedName>
</protein>
<proteinExistence type="predicted"/>
<keyword evidence="2" id="KW-1185">Reference proteome</keyword>
<dbReference type="EMBL" id="FO203427">
    <property type="protein sequence ID" value="CCH47997.1"/>
    <property type="molecule type" value="Genomic_DNA"/>
</dbReference>
<gene>
    <name evidence="1" type="ordered locus">BN4_10760</name>
</gene>
<sequence length="53" mass="6017">MLLFEAAPVNDEVPRINTNITASADTTVFKRCFLSILFNMTLPFLARDHSFAR</sequence>
<dbReference type="HOGENOM" id="CLU_3060907_0_0_7"/>
<name>M1WR00_PSEP2</name>
<dbReference type="Proteomes" id="UP000011724">
    <property type="component" value="Chromosome"/>
</dbReference>
<dbReference type="KEGG" id="dpi:BN4_10760"/>
<organism evidence="1 2">
    <name type="scientific">Pseudodesulfovibrio piezophilus (strain DSM 21447 / JCM 15486 / C1TLV30)</name>
    <name type="common">Desulfovibrio piezophilus</name>
    <dbReference type="NCBI Taxonomy" id="1322246"/>
    <lineage>
        <taxon>Bacteria</taxon>
        <taxon>Pseudomonadati</taxon>
        <taxon>Thermodesulfobacteriota</taxon>
        <taxon>Desulfovibrionia</taxon>
        <taxon>Desulfovibrionales</taxon>
        <taxon>Desulfovibrionaceae</taxon>
    </lineage>
</organism>
<reference evidence="2" key="2">
    <citation type="journal article" date="2013" name="Stand. Genomic Sci.">
        <title>Complete genome sequence of Desulfocapsa sulfexigens, a marine deltaproteobacterium specialized in disproportionating inorganic sulfur compounds.</title>
        <authorList>
            <person name="Finster K.W."/>
            <person name="Kjeldsen K.U."/>
            <person name="Kube M."/>
            <person name="Reinhardt R."/>
            <person name="Mussmann M."/>
            <person name="Amann R."/>
            <person name="Schreiber L."/>
        </authorList>
    </citation>
    <scope>NUCLEOTIDE SEQUENCE [LARGE SCALE GENOMIC DNA]</scope>
    <source>
        <strain evidence="2">DSM 10523 / SB164P1</strain>
    </source>
</reference>
<evidence type="ECO:0000313" key="2">
    <source>
        <dbReference type="Proteomes" id="UP000011724"/>
    </source>
</evidence>